<feature type="domain" description="ABC transmembrane type-2" evidence="20">
    <location>
        <begin position="1475"/>
        <end position="1704"/>
    </location>
</feature>
<feature type="transmembrane region" description="Helical" evidence="18">
    <location>
        <begin position="1679"/>
        <end position="1701"/>
    </location>
</feature>
<sequence>MQLLFFLEVQQQWGVVCEMRIGRPLSQHSNGEDGQQSATAKSVVGAKVSQLAHLFQSRSKEDVAAANAAAVPPVSPTSSVPVAAPPTAVSRTKPSSRSETDKETAHQDGPILGPTVVRTESQLARFNTARALFEKLGFEDKKDPSKGVTVEKSHSGRSSRVGSESSRHSHYSSRSPSPLATERHQSAPGIRSGRSPSPNNAPVSDRNRGSSVDALRSARTERKPTNGHEPKMETVQVQVVNKLNPPASKPEPPAKTDKTRISSKELIEKQKNWIQHFKGSSKPTAQLQTKTALNPEAINRINSEKKGPPSTNVSINNEKETWAKERTGLLSGWMASPSVAVSPPANKESSKESSYFLSARQRFEAQTKLTERVTTTTTTSNRIDQSADNLNESFETRSNMSSSSVRTELNETASLNKSFRSASSETSVHCQLEKEDSGMKNGSDLLSTDSGIVVLPVEKVPAINEALIEEALDRIDCEKPVSPPAATQAEQVSQPERTVSLNNSLQENEEVFYDNSVTSARFDEWQLRTPTQLDDSPVFKSAALDFDALVSDGDEAKQLEPDDEELFRTSSEMSETDLSPLSSPPPEFCKEEVSPAPPIVIQTDTVEDDFEEAARDARPTVEGGRYVLQLEGFSDMLESSDDAAIDSLEPELIEMDTSHDQSHPELEESQPTELTVVQQLPSDEPDETFEDGENDEFYLRRPEFRVDVESSDVDSDELLMTSEEADSLLSSRSGQTATNAHEGESISLEPDSLEPAPLSAASSRLSNPQNMGNAKSKSSPTLEDIEEVSVNNVTVVVSSASILDQLGEDVPWADDESWQVQSEPETRQDETDKAVPVDDSTIETPYVDEDGVHYLQDGHYWLEMPGLPPAEEPSVPLIVANGETEPRPRNIRVRFTTDPIRVYSTFSVNDYDRRNEDVDPVAASAEYELEKRVEKMDVFPVELIKGPEGLGLSIIGMGVGADAGLEKLGIFVKTITEGGAAARDGLIQVNDQIIQVDGQSLVGVTQAYAASVLRNTSGLVQFLIGRENDPQNSEVAQLIRQSVQADREREDRRRAMEAELTRHFMNNVAEEPDMSSGAVPPPYVSAPPSYHSSNSAPASLASSHPAPALPDVPAVSANSIPAVLNAQEESVQALQQKLKEAVTRSVKAESELLSLKKRLIPDTRLVHSIWNHLVRQSTEHGRTVIVTTHYIEEARQAHTIGMMRSGRLLVQDSPENLLNNYRALSLEDVFLKVCIKDDGKNPLDRETATNANDSNPVAAPIQNSTRRNSNLARNINQIDTSETEHPSSGKSPCFKIPQMSAHRIGALIRKNYILSFRNIGIFLFTYFLPALQASLFNVTLGHEPTGLRMAIVNDELDVNQGRVCNYTMDCEYSMLSCRYLRYIKDNIIQVSAFFIKVQYANVSDALEAGRKGQVWGVVHFSWNFSKEFEMRELNGDAADLANVIGSQIGINMDSSNQQIGLFIEKWLLDAFGDFVRDFRRACGNVPEAGLLPVAFLDPIYGQKSTPFTEFMAPGLIISIVYNMAVALTAGVFITERKQGLLDRSLVAGVKMPEILLSYLINQFTVLIGQTALVFVVMLSVFNIPCQGNLAVAVLITLLQGLVGISFGLLISTGCDNEMGALSLSQASFLPLLVISGICWPIEGMPLYLRKVAYVMPLTYAIESVRCIFSRGWGVEKSNVYAGILVSFAWIFAFLALCLIVARIRKFAS</sequence>
<dbReference type="InterPro" id="IPR036034">
    <property type="entry name" value="PDZ_sf"/>
</dbReference>
<feature type="compositionally biased region" description="Polar residues" evidence="17">
    <location>
        <begin position="1248"/>
        <end position="1266"/>
    </location>
</feature>
<dbReference type="EMBL" id="LRGB01000626">
    <property type="protein sequence ID" value="KZS17490.1"/>
    <property type="molecule type" value="Genomic_DNA"/>
</dbReference>
<keyword evidence="4" id="KW-0963">Cytoplasm</keyword>
<dbReference type="SMART" id="SM00228">
    <property type="entry name" value="PDZ"/>
    <property type="match status" value="1"/>
</dbReference>
<evidence type="ECO:0000256" key="16">
    <source>
        <dbReference type="SAM" id="Coils"/>
    </source>
</evidence>
<dbReference type="InterPro" id="IPR027417">
    <property type="entry name" value="P-loop_NTPase"/>
</dbReference>
<evidence type="ECO:0000256" key="5">
    <source>
        <dbReference type="ARBA" id="ARBA00022553"/>
    </source>
</evidence>
<reference evidence="21 22" key="1">
    <citation type="submission" date="2016-03" db="EMBL/GenBank/DDBJ databases">
        <title>EvidentialGene: Evidence-directed Construction of Genes on Genomes.</title>
        <authorList>
            <person name="Gilbert D.G."/>
            <person name="Choi J.-H."/>
            <person name="Mockaitis K."/>
            <person name="Colbourne J."/>
            <person name="Pfrender M."/>
        </authorList>
    </citation>
    <scope>NUCLEOTIDE SEQUENCE [LARGE SCALE GENOMIC DNA]</scope>
    <source>
        <strain evidence="21 22">Xinb3</strain>
        <tissue evidence="21">Complete organism</tissue>
    </source>
</reference>
<keyword evidence="11 16" id="KW-0175">Coiled coil</keyword>
<dbReference type="Pfam" id="PF01061">
    <property type="entry name" value="ABC2_membrane"/>
    <property type="match status" value="1"/>
</dbReference>
<comment type="subcellular location">
    <subcellularLocation>
        <location evidence="2">Cytoplasm</location>
        <location evidence="2">Cytoskeleton</location>
    </subcellularLocation>
    <subcellularLocation>
        <location evidence="1">Membrane</location>
        <topology evidence="1">Multi-pass membrane protein</topology>
    </subcellularLocation>
    <subcellularLocation>
        <location evidence="15">Synapse</location>
    </subcellularLocation>
</comment>
<evidence type="ECO:0000256" key="3">
    <source>
        <dbReference type="ARBA" id="ARBA00022473"/>
    </source>
</evidence>
<keyword evidence="13" id="KW-0009">Actin-binding</keyword>
<evidence type="ECO:0000256" key="8">
    <source>
        <dbReference type="ARBA" id="ARBA00022902"/>
    </source>
</evidence>
<evidence type="ECO:0000259" key="19">
    <source>
        <dbReference type="PROSITE" id="PS50106"/>
    </source>
</evidence>
<evidence type="ECO:0000313" key="21">
    <source>
        <dbReference type="EMBL" id="KZS17490.1"/>
    </source>
</evidence>
<evidence type="ECO:0000256" key="14">
    <source>
        <dbReference type="ARBA" id="ARBA00023212"/>
    </source>
</evidence>
<gene>
    <name evidence="21" type="ORF">APZ42_016353</name>
</gene>
<dbReference type="PANTHER" id="PTHR16154:SF6">
    <property type="entry name" value="SPINOPHILIN, ISOFORM J"/>
    <property type="match status" value="1"/>
</dbReference>
<feature type="compositionally biased region" description="Basic and acidic residues" evidence="17">
    <location>
        <begin position="656"/>
        <end position="666"/>
    </location>
</feature>
<dbReference type="GO" id="GO:0005737">
    <property type="term" value="C:cytoplasm"/>
    <property type="evidence" value="ECO:0007669"/>
    <property type="project" value="TreeGrafter"/>
</dbReference>
<dbReference type="GO" id="GO:0140359">
    <property type="term" value="F:ABC-type transporter activity"/>
    <property type="evidence" value="ECO:0007669"/>
    <property type="project" value="InterPro"/>
</dbReference>
<dbReference type="GO" id="GO:0030425">
    <property type="term" value="C:dendrite"/>
    <property type="evidence" value="ECO:0007669"/>
    <property type="project" value="TreeGrafter"/>
</dbReference>
<dbReference type="PROSITE" id="PS50106">
    <property type="entry name" value="PDZ"/>
    <property type="match status" value="1"/>
</dbReference>
<keyword evidence="12 18" id="KW-0472">Membrane</keyword>
<feature type="domain" description="PDZ" evidence="19">
    <location>
        <begin position="940"/>
        <end position="1028"/>
    </location>
</feature>
<evidence type="ECO:0000256" key="1">
    <source>
        <dbReference type="ARBA" id="ARBA00004141"/>
    </source>
</evidence>
<dbReference type="STRING" id="35525.A0A165ADI0"/>
<feature type="region of interest" description="Disordered" evidence="17">
    <location>
        <begin position="1066"/>
        <end position="1104"/>
    </location>
</feature>
<comment type="caution">
    <text evidence="21">The sequence shown here is derived from an EMBL/GenBank/DDBJ whole genome shotgun (WGS) entry which is preliminary data.</text>
</comment>
<feature type="compositionally biased region" description="Low complexity" evidence="17">
    <location>
        <begin position="70"/>
        <end position="90"/>
    </location>
</feature>
<evidence type="ECO:0000256" key="7">
    <source>
        <dbReference type="ARBA" id="ARBA00022782"/>
    </source>
</evidence>
<dbReference type="PRINTS" id="PR00164">
    <property type="entry name" value="ABC2TRNSPORT"/>
</dbReference>
<evidence type="ECO:0000256" key="12">
    <source>
        <dbReference type="ARBA" id="ARBA00023136"/>
    </source>
</evidence>
<feature type="compositionally biased region" description="Polar residues" evidence="17">
    <location>
        <begin position="669"/>
        <end position="681"/>
    </location>
</feature>
<dbReference type="GO" id="GO:0051015">
    <property type="term" value="F:actin filament binding"/>
    <property type="evidence" value="ECO:0007669"/>
    <property type="project" value="TreeGrafter"/>
</dbReference>
<feature type="transmembrane region" description="Helical" evidence="18">
    <location>
        <begin position="1510"/>
        <end position="1534"/>
    </location>
</feature>
<feature type="region of interest" description="Disordered" evidence="17">
    <location>
        <begin position="140"/>
        <end position="234"/>
    </location>
</feature>
<dbReference type="GO" id="GO:0014069">
    <property type="term" value="C:postsynaptic density"/>
    <property type="evidence" value="ECO:0007669"/>
    <property type="project" value="TreeGrafter"/>
</dbReference>
<dbReference type="PANTHER" id="PTHR16154">
    <property type="entry name" value="NEURABIN"/>
    <property type="match status" value="1"/>
</dbReference>
<dbReference type="Gene3D" id="3.40.50.300">
    <property type="entry name" value="P-loop containing nucleotide triphosphate hydrolases"/>
    <property type="match status" value="1"/>
</dbReference>
<feature type="region of interest" description="Disordered" evidence="17">
    <location>
        <begin position="816"/>
        <end position="835"/>
    </location>
</feature>
<proteinExistence type="predicted"/>
<feature type="region of interest" description="Disordered" evidence="17">
    <location>
        <begin position="70"/>
        <end position="115"/>
    </location>
</feature>
<feature type="compositionally biased region" description="Basic and acidic residues" evidence="17">
    <location>
        <begin position="216"/>
        <end position="232"/>
    </location>
</feature>
<evidence type="ECO:0000256" key="11">
    <source>
        <dbReference type="ARBA" id="ARBA00023054"/>
    </source>
</evidence>
<evidence type="ECO:0000256" key="6">
    <source>
        <dbReference type="ARBA" id="ARBA00022692"/>
    </source>
</evidence>
<evidence type="ECO:0000256" key="4">
    <source>
        <dbReference type="ARBA" id="ARBA00022490"/>
    </source>
</evidence>
<name>A0A165ADI0_9CRUS</name>
<feature type="compositionally biased region" description="Polar residues" evidence="17">
    <location>
        <begin position="767"/>
        <end position="781"/>
    </location>
</feature>
<keyword evidence="14" id="KW-0206">Cytoskeleton</keyword>
<feature type="transmembrane region" description="Helical" evidence="18">
    <location>
        <begin position="1589"/>
        <end position="1614"/>
    </location>
</feature>
<keyword evidence="22" id="KW-1185">Reference proteome</keyword>
<keyword evidence="8" id="KW-0524">Neurogenesis</keyword>
<feature type="transmembrane region" description="Helical" evidence="18">
    <location>
        <begin position="1626"/>
        <end position="1648"/>
    </location>
</feature>
<dbReference type="Pfam" id="PF00595">
    <property type="entry name" value="PDZ"/>
    <property type="match status" value="1"/>
</dbReference>
<dbReference type="SUPFAM" id="SSF52540">
    <property type="entry name" value="P-loop containing nucleoside triphosphate hydrolases"/>
    <property type="match status" value="1"/>
</dbReference>
<dbReference type="InterPro" id="IPR043446">
    <property type="entry name" value="Neurabin-like"/>
</dbReference>
<dbReference type="InterPro" id="IPR013525">
    <property type="entry name" value="ABC2_TM"/>
</dbReference>
<feature type="compositionally biased region" description="Acidic residues" evidence="17">
    <location>
        <begin position="639"/>
        <end position="654"/>
    </location>
</feature>
<organism evidence="21 22">
    <name type="scientific">Daphnia magna</name>
    <dbReference type="NCBI Taxonomy" id="35525"/>
    <lineage>
        <taxon>Eukaryota</taxon>
        <taxon>Metazoa</taxon>
        <taxon>Ecdysozoa</taxon>
        <taxon>Arthropoda</taxon>
        <taxon>Crustacea</taxon>
        <taxon>Branchiopoda</taxon>
        <taxon>Diplostraca</taxon>
        <taxon>Cladocera</taxon>
        <taxon>Anomopoda</taxon>
        <taxon>Daphniidae</taxon>
        <taxon>Daphnia</taxon>
    </lineage>
</organism>
<evidence type="ECO:0000256" key="9">
    <source>
        <dbReference type="ARBA" id="ARBA00022989"/>
    </source>
</evidence>
<feature type="coiled-coil region" evidence="16">
    <location>
        <begin position="1124"/>
        <end position="1151"/>
    </location>
</feature>
<evidence type="ECO:0000256" key="18">
    <source>
        <dbReference type="SAM" id="Phobius"/>
    </source>
</evidence>
<evidence type="ECO:0000313" key="22">
    <source>
        <dbReference type="Proteomes" id="UP000076858"/>
    </source>
</evidence>
<dbReference type="GO" id="GO:0043190">
    <property type="term" value="C:ATP-binding cassette (ABC) transporter complex"/>
    <property type="evidence" value="ECO:0007669"/>
    <property type="project" value="InterPro"/>
</dbReference>
<dbReference type="SUPFAM" id="SSF50156">
    <property type="entry name" value="PDZ domain-like"/>
    <property type="match status" value="1"/>
</dbReference>
<keyword evidence="10" id="KW-0770">Synapse</keyword>
<dbReference type="Proteomes" id="UP000076858">
    <property type="component" value="Unassembled WGS sequence"/>
</dbReference>
<feature type="compositionally biased region" description="Basic and acidic residues" evidence="17">
    <location>
        <begin position="140"/>
        <end position="154"/>
    </location>
</feature>
<keyword evidence="3" id="KW-0217">Developmental protein</keyword>
<feature type="region of interest" description="Disordered" evidence="17">
    <location>
        <begin position="639"/>
        <end position="783"/>
    </location>
</feature>
<feature type="compositionally biased region" description="Low complexity" evidence="17">
    <location>
        <begin position="1086"/>
        <end position="1104"/>
    </location>
</feature>
<dbReference type="Gene3D" id="2.30.42.10">
    <property type="match status" value="1"/>
</dbReference>
<dbReference type="FunFam" id="2.30.42.10:FF:000010">
    <property type="entry name" value="Neurabin-1 isoform 1"/>
    <property type="match status" value="1"/>
</dbReference>
<dbReference type="InterPro" id="IPR001478">
    <property type="entry name" value="PDZ"/>
</dbReference>
<keyword evidence="6 18" id="KW-0812">Transmembrane</keyword>
<feature type="compositionally biased region" description="Basic and acidic residues" evidence="17">
    <location>
        <begin position="824"/>
        <end position="835"/>
    </location>
</feature>
<feature type="region of interest" description="Disordered" evidence="17">
    <location>
        <begin position="1244"/>
        <end position="1266"/>
    </location>
</feature>
<feature type="compositionally biased region" description="Polar residues" evidence="17">
    <location>
        <begin position="728"/>
        <end position="739"/>
    </location>
</feature>
<keyword evidence="5" id="KW-0597">Phosphoprotein</keyword>
<feature type="transmembrane region" description="Helical" evidence="18">
    <location>
        <begin position="1555"/>
        <end position="1583"/>
    </location>
</feature>
<evidence type="ECO:0000256" key="2">
    <source>
        <dbReference type="ARBA" id="ARBA00004245"/>
    </source>
</evidence>
<evidence type="ECO:0000256" key="15">
    <source>
        <dbReference type="ARBA" id="ARBA00034103"/>
    </source>
</evidence>
<dbReference type="GO" id="GO:0031175">
    <property type="term" value="P:neuron projection development"/>
    <property type="evidence" value="ECO:0007669"/>
    <property type="project" value="TreeGrafter"/>
</dbReference>
<feature type="compositionally biased region" description="Basic and acidic residues" evidence="17">
    <location>
        <begin position="697"/>
        <end position="708"/>
    </location>
</feature>
<dbReference type="GO" id="GO:0015629">
    <property type="term" value="C:actin cytoskeleton"/>
    <property type="evidence" value="ECO:0007669"/>
    <property type="project" value="TreeGrafter"/>
</dbReference>
<keyword evidence="7" id="KW-0221">Differentiation</keyword>
<dbReference type="InterPro" id="IPR047817">
    <property type="entry name" value="ABC2_TM_bact-type"/>
</dbReference>
<accession>A0A165ADI0</accession>
<evidence type="ECO:0000259" key="20">
    <source>
        <dbReference type="PROSITE" id="PS51012"/>
    </source>
</evidence>
<dbReference type="InterPro" id="IPR000412">
    <property type="entry name" value="ABC_2_transport"/>
</dbReference>
<dbReference type="PROSITE" id="PS51012">
    <property type="entry name" value="ABC_TM2"/>
    <property type="match status" value="1"/>
</dbReference>
<dbReference type="GO" id="GO:0019722">
    <property type="term" value="P:calcium-mediated signaling"/>
    <property type="evidence" value="ECO:0007669"/>
    <property type="project" value="TreeGrafter"/>
</dbReference>
<feature type="compositionally biased region" description="Basic and acidic residues" evidence="17">
    <location>
        <begin position="96"/>
        <end position="106"/>
    </location>
</feature>
<feature type="region of interest" description="Disordered" evidence="17">
    <location>
        <begin position="568"/>
        <end position="596"/>
    </location>
</feature>
<feature type="compositionally biased region" description="Acidic residues" evidence="17">
    <location>
        <begin position="683"/>
        <end position="696"/>
    </location>
</feature>
<dbReference type="Pfam" id="PF17817">
    <property type="entry name" value="PDZ_5"/>
    <property type="match status" value="1"/>
</dbReference>
<feature type="compositionally biased region" description="Polar residues" evidence="17">
    <location>
        <begin position="568"/>
        <end position="581"/>
    </location>
</feature>
<evidence type="ECO:0000256" key="10">
    <source>
        <dbReference type="ARBA" id="ARBA00023018"/>
    </source>
</evidence>
<protein>
    <submittedName>
        <fullName evidence="21">Neurabin-1-like protein</fullName>
    </submittedName>
</protein>
<evidence type="ECO:0000256" key="17">
    <source>
        <dbReference type="SAM" id="MobiDB-lite"/>
    </source>
</evidence>
<dbReference type="CDD" id="cd06790">
    <property type="entry name" value="PDZ_neurabin-like"/>
    <property type="match status" value="1"/>
</dbReference>
<feature type="compositionally biased region" description="Low complexity" evidence="17">
    <location>
        <begin position="753"/>
        <end position="766"/>
    </location>
</feature>
<keyword evidence="9 18" id="KW-1133">Transmembrane helix</keyword>
<dbReference type="InterPro" id="IPR040645">
    <property type="entry name" value="Neurabin-1/2_PDZ"/>
</dbReference>
<dbReference type="GO" id="GO:0007015">
    <property type="term" value="P:actin filament organization"/>
    <property type="evidence" value="ECO:0007669"/>
    <property type="project" value="TreeGrafter"/>
</dbReference>
<evidence type="ECO:0000256" key="13">
    <source>
        <dbReference type="ARBA" id="ARBA00023203"/>
    </source>
</evidence>